<proteinExistence type="predicted"/>
<dbReference type="EMBL" id="GEBQ01009230">
    <property type="protein sequence ID" value="JAT30747.1"/>
    <property type="molecule type" value="Transcribed_RNA"/>
</dbReference>
<dbReference type="GO" id="GO:0008201">
    <property type="term" value="F:heparin binding"/>
    <property type="evidence" value="ECO:0007669"/>
    <property type="project" value="InterPro"/>
</dbReference>
<gene>
    <name evidence="4" type="ORF">g.54411</name>
</gene>
<evidence type="ECO:0000256" key="1">
    <source>
        <dbReference type="SAM" id="SignalP"/>
    </source>
</evidence>
<protein>
    <recommendedName>
        <fullName evidence="5">Alpha-2-macroglobulin RAP C-terminal domain-containing protein</fullName>
    </recommendedName>
</protein>
<dbReference type="GO" id="GO:0050750">
    <property type="term" value="F:low-density lipoprotein particle receptor binding"/>
    <property type="evidence" value="ECO:0007669"/>
    <property type="project" value="InterPro"/>
</dbReference>
<accession>A0A1B6M493</accession>
<organism evidence="4">
    <name type="scientific">Graphocephala atropunctata</name>
    <dbReference type="NCBI Taxonomy" id="36148"/>
    <lineage>
        <taxon>Eukaryota</taxon>
        <taxon>Metazoa</taxon>
        <taxon>Ecdysozoa</taxon>
        <taxon>Arthropoda</taxon>
        <taxon>Hexapoda</taxon>
        <taxon>Insecta</taxon>
        <taxon>Pterygota</taxon>
        <taxon>Neoptera</taxon>
        <taxon>Paraneoptera</taxon>
        <taxon>Hemiptera</taxon>
        <taxon>Auchenorrhyncha</taxon>
        <taxon>Membracoidea</taxon>
        <taxon>Cicadellidae</taxon>
        <taxon>Cicadellinae</taxon>
        <taxon>Cicadellini</taxon>
        <taxon>Graphocephala</taxon>
    </lineage>
</organism>
<dbReference type="AlphaFoldDB" id="A0A1B6M493"/>
<dbReference type="InterPro" id="IPR009066">
    <property type="entry name" value="MG_RAP_rcpt_1"/>
</dbReference>
<dbReference type="InterPro" id="IPR038003">
    <property type="entry name" value="A2-macroglobuin_RAP"/>
</dbReference>
<sequence>MKFIVIAISIFLLSVSYVHAVNKYTKEANLDFGKSNIISEPEVNVRTLDRPFRMAKLNLLWTKAQVRLTEPKLKSLFSELKIHDKEEITFKRLKNDGSDKEGLKEAELRKKLIGIMSTYGLLEHFEEVSDPAKYKHHKPLSGPSDSHLNRSLFKDKKLNKLWEKAENSGFTAEELHALKEEFSHHQDKIDQYYSLLGENDKKYDAKLNSIDDKLEHFNEINKRSEELNEESNYIVKANELRGKHQEIRDGYDRLHRLSVKGPKSNEFVEPKVQGLWRLATETNFTLEELESLKVELFHYEKRLLKLRHLQVEAALAGDSRGKKHAGEKLTLSDVNDETIKKQARKVEKLHLDLEARIMQKHVEL</sequence>
<feature type="signal peptide" evidence="1">
    <location>
        <begin position="1"/>
        <end position="20"/>
    </location>
</feature>
<dbReference type="GO" id="GO:0048259">
    <property type="term" value="P:regulation of receptor-mediated endocytosis"/>
    <property type="evidence" value="ECO:0007669"/>
    <property type="project" value="TreeGrafter"/>
</dbReference>
<keyword evidence="1" id="KW-0732">Signal</keyword>
<evidence type="ECO:0000313" key="4">
    <source>
        <dbReference type="EMBL" id="JAT30747.1"/>
    </source>
</evidence>
<dbReference type="Gene3D" id="1.20.81.10">
    <property type="entry name" value="RAP domain"/>
    <property type="match status" value="3"/>
</dbReference>
<feature type="domain" description="Alpha-2-macroglobulin receptor-associated protein" evidence="2">
    <location>
        <begin position="8"/>
        <end position="131"/>
    </location>
</feature>
<dbReference type="InterPro" id="IPR037999">
    <property type="entry name" value="RAP_D3"/>
</dbReference>
<evidence type="ECO:0008006" key="5">
    <source>
        <dbReference type="Google" id="ProtNLM"/>
    </source>
</evidence>
<feature type="chain" id="PRO_5008587952" description="Alpha-2-macroglobulin RAP C-terminal domain-containing protein" evidence="1">
    <location>
        <begin position="21"/>
        <end position="364"/>
    </location>
</feature>
<dbReference type="Pfam" id="PF06401">
    <property type="entry name" value="Alpha-2-MRAP_C"/>
    <property type="match status" value="1"/>
</dbReference>
<dbReference type="SUPFAM" id="SSF47045">
    <property type="entry name" value="RAP domain-like"/>
    <property type="match status" value="3"/>
</dbReference>
<feature type="domain" description="Alpha-2-macroglobulin RAP C-terminal" evidence="3">
    <location>
        <begin position="152"/>
        <end position="364"/>
    </location>
</feature>
<evidence type="ECO:0000259" key="3">
    <source>
        <dbReference type="Pfam" id="PF06401"/>
    </source>
</evidence>
<dbReference type="PANTHER" id="PTHR16560:SF2">
    <property type="entry name" value="ALPHA-2-MACROGLOBULIN RECEPTOR-ASSOCIATED PROTEIN"/>
    <property type="match status" value="1"/>
</dbReference>
<dbReference type="CDD" id="cd14808">
    <property type="entry name" value="RAP_D3"/>
    <property type="match status" value="1"/>
</dbReference>
<name>A0A1B6M493_9HEMI</name>
<dbReference type="InterPro" id="IPR010483">
    <property type="entry name" value="Alpha_2_MRAP_C"/>
</dbReference>
<dbReference type="GO" id="GO:0048019">
    <property type="term" value="F:receptor antagonist activity"/>
    <property type="evidence" value="ECO:0007669"/>
    <property type="project" value="InterPro"/>
</dbReference>
<dbReference type="InterPro" id="IPR036744">
    <property type="entry name" value="RAP_sf"/>
</dbReference>
<dbReference type="CDD" id="cd14806">
    <property type="entry name" value="RAP_D1"/>
    <property type="match status" value="1"/>
</dbReference>
<dbReference type="PANTHER" id="PTHR16560">
    <property type="entry name" value="ALPHA-2-MACROGLOBULIN RECEPTOR-ASSOCIATED PROTEIN"/>
    <property type="match status" value="1"/>
</dbReference>
<dbReference type="GO" id="GO:0005783">
    <property type="term" value="C:endoplasmic reticulum"/>
    <property type="evidence" value="ECO:0007669"/>
    <property type="project" value="InterPro"/>
</dbReference>
<evidence type="ECO:0000259" key="2">
    <source>
        <dbReference type="Pfam" id="PF06400"/>
    </source>
</evidence>
<reference evidence="4" key="1">
    <citation type="submission" date="2015-11" db="EMBL/GenBank/DDBJ databases">
        <title>De novo transcriptome assembly of four potential Pierce s Disease insect vectors from Arizona vineyards.</title>
        <authorList>
            <person name="Tassone E.E."/>
        </authorList>
    </citation>
    <scope>NUCLEOTIDE SEQUENCE</scope>
</reference>
<dbReference type="Pfam" id="PF06400">
    <property type="entry name" value="Alpha-2-MRAP_N"/>
    <property type="match status" value="1"/>
</dbReference>